<dbReference type="PANTHER" id="PTHR35807:SF1">
    <property type="entry name" value="TRANSCRIPTIONAL REGULATOR REDD"/>
    <property type="match status" value="1"/>
</dbReference>
<dbReference type="InterPro" id="IPR016032">
    <property type="entry name" value="Sig_transdc_resp-reg_C-effctor"/>
</dbReference>
<dbReference type="Pfam" id="PF00486">
    <property type="entry name" value="Trans_reg_C"/>
    <property type="match status" value="1"/>
</dbReference>
<dbReference type="InterPro" id="IPR001867">
    <property type="entry name" value="OmpR/PhoB-type_DNA-bd"/>
</dbReference>
<protein>
    <recommendedName>
        <fullName evidence="3">OmpR/PhoB-type domain-containing protein</fullName>
    </recommendedName>
</protein>
<feature type="domain" description="OmpR/PhoB-type" evidence="3">
    <location>
        <begin position="7"/>
        <end position="99"/>
    </location>
</feature>
<evidence type="ECO:0000256" key="1">
    <source>
        <dbReference type="ARBA" id="ARBA00023125"/>
    </source>
</evidence>
<dbReference type="PROSITE" id="PS51755">
    <property type="entry name" value="OMPR_PHOB"/>
    <property type="match status" value="1"/>
</dbReference>
<sequence length="99" mass="10763">MRHSRSAPKFTGGWGVSVRALVLGPIEVWVGDKQVSLGGPKPRTLLAALLLQPRQVVPVERLIDLIWDESPPQTAGALVHTYVSSLRRAVRGRRTSSTG</sequence>
<reference evidence="4 5" key="1">
    <citation type="submission" date="2019-08" db="EMBL/GenBank/DDBJ databases">
        <title>Lentzea from Indian Himalayas.</title>
        <authorList>
            <person name="Mandal S."/>
            <person name="Mallick Gupta A."/>
            <person name="Maiti P.K."/>
            <person name="Sarkar J."/>
            <person name="Mandal S."/>
        </authorList>
    </citation>
    <scope>NUCLEOTIDE SEQUENCE [LARGE SCALE GENOMIC DNA]</scope>
    <source>
        <strain evidence="4 5">PSKA42</strain>
    </source>
</reference>
<evidence type="ECO:0000259" key="3">
    <source>
        <dbReference type="PROSITE" id="PS51755"/>
    </source>
</evidence>
<gene>
    <name evidence="4" type="ORF">FXN61_15010</name>
</gene>
<dbReference type="InterPro" id="IPR051677">
    <property type="entry name" value="AfsR-DnrI-RedD_regulator"/>
</dbReference>
<keyword evidence="1 2" id="KW-0238">DNA-binding</keyword>
<organism evidence="4 5">
    <name type="scientific">Lentzea indica</name>
    <dbReference type="NCBI Taxonomy" id="2604800"/>
    <lineage>
        <taxon>Bacteria</taxon>
        <taxon>Bacillati</taxon>
        <taxon>Actinomycetota</taxon>
        <taxon>Actinomycetes</taxon>
        <taxon>Pseudonocardiales</taxon>
        <taxon>Pseudonocardiaceae</taxon>
        <taxon>Lentzea</taxon>
    </lineage>
</organism>
<dbReference type="InterPro" id="IPR036388">
    <property type="entry name" value="WH-like_DNA-bd_sf"/>
</dbReference>
<dbReference type="SUPFAM" id="SSF46894">
    <property type="entry name" value="C-terminal effector domain of the bipartite response regulators"/>
    <property type="match status" value="1"/>
</dbReference>
<feature type="DNA-binding region" description="OmpR/PhoB-type" evidence="2">
    <location>
        <begin position="7"/>
        <end position="99"/>
    </location>
</feature>
<dbReference type="EMBL" id="VSRL01000045">
    <property type="protein sequence ID" value="NKE58066.1"/>
    <property type="molecule type" value="Genomic_DNA"/>
</dbReference>
<name>A0ABX1FHF4_9PSEU</name>
<dbReference type="Proteomes" id="UP001515943">
    <property type="component" value="Unassembled WGS sequence"/>
</dbReference>
<accession>A0ABX1FHF4</accession>
<comment type="caution">
    <text evidence="4">The sequence shown here is derived from an EMBL/GenBank/DDBJ whole genome shotgun (WGS) entry which is preliminary data.</text>
</comment>
<dbReference type="Gene3D" id="1.10.10.10">
    <property type="entry name" value="Winged helix-like DNA-binding domain superfamily/Winged helix DNA-binding domain"/>
    <property type="match status" value="1"/>
</dbReference>
<evidence type="ECO:0000313" key="5">
    <source>
        <dbReference type="Proteomes" id="UP001515943"/>
    </source>
</evidence>
<evidence type="ECO:0000256" key="2">
    <source>
        <dbReference type="PROSITE-ProRule" id="PRU01091"/>
    </source>
</evidence>
<dbReference type="PANTHER" id="PTHR35807">
    <property type="entry name" value="TRANSCRIPTIONAL REGULATOR REDD-RELATED"/>
    <property type="match status" value="1"/>
</dbReference>
<proteinExistence type="predicted"/>
<evidence type="ECO:0000313" key="4">
    <source>
        <dbReference type="EMBL" id="NKE58066.1"/>
    </source>
</evidence>
<keyword evidence="5" id="KW-1185">Reference proteome</keyword>